<dbReference type="RefSeq" id="WP_144311043.1">
    <property type="nucleotide sequence ID" value="NZ_VMNK01000018.1"/>
</dbReference>
<dbReference type="Pfam" id="PF04214">
    <property type="entry name" value="DUF411"/>
    <property type="match status" value="1"/>
</dbReference>
<keyword evidence="3" id="KW-1185">Reference proteome</keyword>
<sequence length="149" mass="15736">MNTIQMFRQLALVAAVSMSAGTAWAELPEATMYKDPNCGCCSKWAEHMRAAGFSVKEVPSQAMGRIKSQLGVPEALGSCHTARIGNYVIEGHVPAADVKRLLAEQPAGARGLSAPGMPMGSPGMEGGTPDRYDVVQFNADGGETVFARH</sequence>
<feature type="signal peptide" evidence="1">
    <location>
        <begin position="1"/>
        <end position="25"/>
    </location>
</feature>
<keyword evidence="1" id="KW-0732">Signal</keyword>
<name>A0A557QGB4_9RHOO</name>
<dbReference type="EMBL" id="VMNK01000018">
    <property type="protein sequence ID" value="TVO51955.1"/>
    <property type="molecule type" value="Genomic_DNA"/>
</dbReference>
<dbReference type="OrthoDB" id="14727at2"/>
<dbReference type="AlphaFoldDB" id="A0A557QGB4"/>
<proteinExistence type="predicted"/>
<comment type="caution">
    <text evidence="2">The sequence shown here is derived from an EMBL/GenBank/DDBJ whole genome shotgun (WGS) entry which is preliminary data.</text>
</comment>
<organism evidence="2 3">
    <name type="scientific">Denitromonas halophila</name>
    <dbReference type="NCBI Taxonomy" id="1629404"/>
    <lineage>
        <taxon>Bacteria</taxon>
        <taxon>Pseudomonadati</taxon>
        <taxon>Pseudomonadota</taxon>
        <taxon>Betaproteobacteria</taxon>
        <taxon>Rhodocyclales</taxon>
        <taxon>Zoogloeaceae</taxon>
        <taxon>Denitromonas</taxon>
    </lineage>
</organism>
<evidence type="ECO:0000313" key="3">
    <source>
        <dbReference type="Proteomes" id="UP000319502"/>
    </source>
</evidence>
<reference evidence="2 3" key="1">
    <citation type="submission" date="2019-07" db="EMBL/GenBank/DDBJ databases">
        <title>The pathways for chlorine oxyanion respiration interact through the shared metabolite chlorate.</title>
        <authorList>
            <person name="Barnum T.P."/>
            <person name="Cheng Y."/>
            <person name="Hill K.A."/>
            <person name="Lucas L.N."/>
            <person name="Carlson H.K."/>
            <person name="Coates J.D."/>
        </authorList>
    </citation>
    <scope>NUCLEOTIDE SEQUENCE [LARGE SCALE GENOMIC DNA]</scope>
    <source>
        <strain evidence="2 3">SFB-3</strain>
    </source>
</reference>
<feature type="chain" id="PRO_5022210861" evidence="1">
    <location>
        <begin position="26"/>
        <end position="149"/>
    </location>
</feature>
<accession>A0A557QGB4</accession>
<gene>
    <name evidence="2" type="ORF">FHP91_18850</name>
</gene>
<protein>
    <submittedName>
        <fullName evidence="2">DUF411 domain-containing protein</fullName>
    </submittedName>
</protein>
<evidence type="ECO:0000256" key="1">
    <source>
        <dbReference type="SAM" id="SignalP"/>
    </source>
</evidence>
<evidence type="ECO:0000313" key="2">
    <source>
        <dbReference type="EMBL" id="TVO51955.1"/>
    </source>
</evidence>
<dbReference type="Proteomes" id="UP000319502">
    <property type="component" value="Unassembled WGS sequence"/>
</dbReference>
<dbReference type="InterPro" id="IPR007332">
    <property type="entry name" value="DUF411"/>
</dbReference>